<gene>
    <name evidence="1" type="ORF">BAOM_3678</name>
</gene>
<dbReference type="RefSeq" id="WP_127761300.1">
    <property type="nucleotide sequence ID" value="NZ_CP026095.1"/>
</dbReference>
<organism evidence="1 2">
    <name type="scientific">Peribacillus asahii</name>
    <dbReference type="NCBI Taxonomy" id="228899"/>
    <lineage>
        <taxon>Bacteria</taxon>
        <taxon>Bacillati</taxon>
        <taxon>Bacillota</taxon>
        <taxon>Bacilli</taxon>
        <taxon>Bacillales</taxon>
        <taxon>Bacillaceae</taxon>
        <taxon>Peribacillus</taxon>
    </lineage>
</organism>
<evidence type="ECO:0000313" key="1">
    <source>
        <dbReference type="EMBL" id="AZV44287.1"/>
    </source>
</evidence>
<sequence length="144" mass="16548">MSNLREGKLIVEGIEVSKDTKLTVFEKFLTINTSLEARKRQNGKATVGSLKPIQLGSKKFAVRISFENNNIQGIRLKVSDPSINEWDYEEKLSQHGEWLTEQIGYPEGILSENVFEWGKIKQWYDQRSSDAGISILYLQNRELI</sequence>
<protein>
    <submittedName>
        <fullName evidence="1">Uncharacterized protein</fullName>
    </submittedName>
</protein>
<dbReference type="Proteomes" id="UP000283095">
    <property type="component" value="Chromosome"/>
</dbReference>
<proteinExistence type="predicted"/>
<accession>A0A3T0KV49</accession>
<dbReference type="KEGG" id="pasa:BAOM_3678"/>
<reference evidence="1 2" key="1">
    <citation type="submission" date="2018-01" db="EMBL/GenBank/DDBJ databases">
        <title>Bacillus asahii Genome sequencing and assembly.</title>
        <authorList>
            <person name="Jiang H."/>
            <person name="Feng Y."/>
            <person name="Zhao F."/>
            <person name="Lin X."/>
        </authorList>
    </citation>
    <scope>NUCLEOTIDE SEQUENCE [LARGE SCALE GENOMIC DNA]</scope>
    <source>
        <strain evidence="1 2">OM18</strain>
    </source>
</reference>
<name>A0A3T0KV49_9BACI</name>
<dbReference type="AlphaFoldDB" id="A0A3T0KV49"/>
<dbReference type="OrthoDB" id="2899067at2"/>
<dbReference type="EMBL" id="CP026095">
    <property type="protein sequence ID" value="AZV44287.1"/>
    <property type="molecule type" value="Genomic_DNA"/>
</dbReference>
<evidence type="ECO:0000313" key="2">
    <source>
        <dbReference type="Proteomes" id="UP000283095"/>
    </source>
</evidence>